<protein>
    <recommendedName>
        <fullName evidence="1">DUF4939 domain-containing protein</fullName>
    </recommendedName>
</protein>
<evidence type="ECO:0000259" key="1">
    <source>
        <dbReference type="Pfam" id="PF16297"/>
    </source>
</evidence>
<sequence length="185" mass="20512">MSGWCGTPLSHRALLPHSALMLTGPQPWTEQTIMELTGTAEAITALIQQVAALAQSVQDLQTSHAILHLREQHRAEATPHPPSTPLMAPTPEPDFAMPETFTGKKSAFRTFITACELLFALKPQTYPSDYIKVHSAIALLSGQYRTWTYQFVHNKSPQLESWESFTATIRTPYDDPVRPSAARTA</sequence>
<reference evidence="2" key="1">
    <citation type="submission" date="2022-03" db="EMBL/GenBank/DDBJ databases">
        <authorList>
            <person name="Alioto T."/>
            <person name="Alioto T."/>
            <person name="Gomez Garrido J."/>
        </authorList>
    </citation>
    <scope>NUCLEOTIDE SEQUENCE</scope>
</reference>
<dbReference type="EMBL" id="OW240915">
    <property type="protein sequence ID" value="CAH2283780.1"/>
    <property type="molecule type" value="Genomic_DNA"/>
</dbReference>
<evidence type="ECO:0000313" key="3">
    <source>
        <dbReference type="Proteomes" id="UP001295444"/>
    </source>
</evidence>
<dbReference type="AlphaFoldDB" id="A0AAD1W3Z8"/>
<dbReference type="Proteomes" id="UP001295444">
    <property type="component" value="Chromosome 04"/>
</dbReference>
<dbReference type="Pfam" id="PF16297">
    <property type="entry name" value="DUF4939"/>
    <property type="match status" value="1"/>
</dbReference>
<feature type="domain" description="DUF4939" evidence="1">
    <location>
        <begin position="95"/>
        <end position="170"/>
    </location>
</feature>
<dbReference type="InterPro" id="IPR032549">
    <property type="entry name" value="DUF4939"/>
</dbReference>
<evidence type="ECO:0000313" key="2">
    <source>
        <dbReference type="EMBL" id="CAH2283780.1"/>
    </source>
</evidence>
<organism evidence="2 3">
    <name type="scientific">Pelobates cultripes</name>
    <name type="common">Western spadefoot toad</name>
    <dbReference type="NCBI Taxonomy" id="61616"/>
    <lineage>
        <taxon>Eukaryota</taxon>
        <taxon>Metazoa</taxon>
        <taxon>Chordata</taxon>
        <taxon>Craniata</taxon>
        <taxon>Vertebrata</taxon>
        <taxon>Euteleostomi</taxon>
        <taxon>Amphibia</taxon>
        <taxon>Batrachia</taxon>
        <taxon>Anura</taxon>
        <taxon>Pelobatoidea</taxon>
        <taxon>Pelobatidae</taxon>
        <taxon>Pelobates</taxon>
    </lineage>
</organism>
<keyword evidence="3" id="KW-1185">Reference proteome</keyword>
<name>A0AAD1W3Z8_PELCU</name>
<proteinExistence type="predicted"/>
<accession>A0AAD1W3Z8</accession>
<gene>
    <name evidence="2" type="ORF">PECUL_23A027160</name>
</gene>